<accession>A0A840CEQ7</accession>
<dbReference type="GO" id="GO:0019867">
    <property type="term" value="C:outer membrane"/>
    <property type="evidence" value="ECO:0007669"/>
    <property type="project" value="InterPro"/>
</dbReference>
<feature type="domain" description="Bacterial surface antigen (D15)" evidence="4">
    <location>
        <begin position="300"/>
        <end position="596"/>
    </location>
</feature>
<evidence type="ECO:0000256" key="1">
    <source>
        <dbReference type="ARBA" id="ARBA00004370"/>
    </source>
</evidence>
<reference evidence="6" key="1">
    <citation type="submission" date="2020-08" db="EMBL/GenBank/DDBJ databases">
        <title>Genomic Encyclopedia of Type Strains, Phase IV (KMG-IV): sequencing the most valuable type-strain genomes for metagenomic binning, comparative biology and taxonomic classification.</title>
        <authorList>
            <person name="Goeker M."/>
        </authorList>
    </citation>
    <scope>NUCLEOTIDE SEQUENCE [LARGE SCALE GENOMIC DNA]</scope>
    <source>
        <strain evidence="6">DSM 105040</strain>
    </source>
</reference>
<dbReference type="InterPro" id="IPR010827">
    <property type="entry name" value="BamA/TamA_POTRA"/>
</dbReference>
<evidence type="ECO:0000259" key="4">
    <source>
        <dbReference type="Pfam" id="PF01103"/>
    </source>
</evidence>
<dbReference type="RefSeq" id="WP_054540501.1">
    <property type="nucleotide sequence ID" value="NZ_JACIEQ010000001.1"/>
</dbReference>
<keyword evidence="2" id="KW-0812">Transmembrane</keyword>
<keyword evidence="3" id="KW-0472">Membrane</keyword>
<dbReference type="EMBL" id="JACIEQ010000001">
    <property type="protein sequence ID" value="MBB4021769.1"/>
    <property type="molecule type" value="Genomic_DNA"/>
</dbReference>
<organism evidence="6 7">
    <name type="scientific">Actibacterium naphthalenivorans</name>
    <dbReference type="NCBI Taxonomy" id="1614693"/>
    <lineage>
        <taxon>Bacteria</taxon>
        <taxon>Pseudomonadati</taxon>
        <taxon>Pseudomonadota</taxon>
        <taxon>Alphaproteobacteria</taxon>
        <taxon>Rhodobacterales</taxon>
        <taxon>Roseobacteraceae</taxon>
        <taxon>Actibacterium</taxon>
    </lineage>
</organism>
<dbReference type="Gene3D" id="3.10.20.310">
    <property type="entry name" value="membrane protein fhac"/>
    <property type="match status" value="1"/>
</dbReference>
<protein>
    <submittedName>
        <fullName evidence="6">Translocation and assembly module TamA</fullName>
    </submittedName>
</protein>
<evidence type="ECO:0000313" key="6">
    <source>
        <dbReference type="EMBL" id="MBB4021769.1"/>
    </source>
</evidence>
<keyword evidence="2" id="KW-1134">Transmembrane beta strand</keyword>
<sequence>MGRGFGRCAVAIVIAGWAGMASGTEVRLTVSGAGQGLEGDLRAASLVVSTAEDEKANPQDLLSAARADYARLVGVLYGAGYYSPVVHIIVDGAEAAVIPPYGAPARIDTIALSVTTGPRFAFSRARLAPLAPGTELPEAFAAGKTAESGVIVDAVTAGIDGWRAQGHAKAAPAGQSLVADHATNTLDADIRLAPGPRLTFGRLTLSGTTRMREERVRAIAGLPSGETFSPDALERSATRLRRSGVFRSVTLNEAATPGPDGTLDIEAALVDDKKRRLGVGAELSSLEGLRLSTFWLHRNLMRGGERLRIDAEAGGIGGESGGTDYRLGANITRPATFGPDTSLSVFGNLEELDEPEYFEHKFEFGFGLSRQISDDLTVGAGVTYRYSEVEDALGDRSFNHITFPLFATRDKRDDRLNASNGTYVHLAATPFVGIDNSTSGAQIVADTRVYRGFGADDRTVLAARVQLGSVVGASTGEVPPDILFFSGGGGTVRGQPYQSLGVDLPSGDTIGGRGFLGLSTELRVGVTESIGVVGFADAGYVGPDSWPGGSGDWHTGAGLGLRYDTGIGPIRFDIAAPVSGSTGDGVQFYIGIGQAF</sequence>
<evidence type="ECO:0000256" key="2">
    <source>
        <dbReference type="ARBA" id="ARBA00022452"/>
    </source>
</evidence>
<dbReference type="Gene3D" id="2.40.160.50">
    <property type="entry name" value="membrane protein fhac: a member of the omp85/tpsb transporter family"/>
    <property type="match status" value="1"/>
</dbReference>
<proteinExistence type="predicted"/>
<dbReference type="Pfam" id="PF01103">
    <property type="entry name" value="Omp85"/>
    <property type="match status" value="1"/>
</dbReference>
<keyword evidence="7" id="KW-1185">Reference proteome</keyword>
<dbReference type="AlphaFoldDB" id="A0A840CEQ7"/>
<evidence type="ECO:0000259" key="5">
    <source>
        <dbReference type="Pfam" id="PF07244"/>
    </source>
</evidence>
<dbReference type="InterPro" id="IPR039910">
    <property type="entry name" value="D15-like"/>
</dbReference>
<feature type="domain" description="POTRA" evidence="5">
    <location>
        <begin position="199"/>
        <end position="257"/>
    </location>
</feature>
<comment type="subcellular location">
    <subcellularLocation>
        <location evidence="1">Membrane</location>
    </subcellularLocation>
</comment>
<evidence type="ECO:0000256" key="3">
    <source>
        <dbReference type="ARBA" id="ARBA00023136"/>
    </source>
</evidence>
<dbReference type="PANTHER" id="PTHR12815">
    <property type="entry name" value="SORTING AND ASSEMBLY MACHINERY SAMM50 PROTEIN FAMILY MEMBER"/>
    <property type="match status" value="1"/>
</dbReference>
<dbReference type="Pfam" id="PF07244">
    <property type="entry name" value="POTRA"/>
    <property type="match status" value="1"/>
</dbReference>
<comment type="caution">
    <text evidence="6">The sequence shown here is derived from an EMBL/GenBank/DDBJ whole genome shotgun (WGS) entry which is preliminary data.</text>
</comment>
<evidence type="ECO:0000313" key="7">
    <source>
        <dbReference type="Proteomes" id="UP000585681"/>
    </source>
</evidence>
<dbReference type="InterPro" id="IPR000184">
    <property type="entry name" value="Bac_surfAg_D15"/>
</dbReference>
<dbReference type="PANTHER" id="PTHR12815:SF42">
    <property type="entry name" value="BACTERIAL SURFACE ANTIGEN (D15) DOMAIN-CONTAINING PROTEIN"/>
    <property type="match status" value="1"/>
</dbReference>
<gene>
    <name evidence="6" type="ORF">GGR17_001560</name>
</gene>
<name>A0A840CEQ7_9RHOB</name>
<dbReference type="Proteomes" id="UP000585681">
    <property type="component" value="Unassembled WGS sequence"/>
</dbReference>